<dbReference type="EMBL" id="CP007451">
    <property type="protein sequence ID" value="AHW62351.1"/>
    <property type="molecule type" value="Genomic_DNA"/>
</dbReference>
<evidence type="ECO:0000313" key="2">
    <source>
        <dbReference type="Proteomes" id="UP000023772"/>
    </source>
</evidence>
<dbReference type="Proteomes" id="UP000023772">
    <property type="component" value="Chromosome"/>
</dbReference>
<organism evidence="1 2">
    <name type="scientific">Draconibacterium orientale</name>
    <dbReference type="NCBI Taxonomy" id="1168034"/>
    <lineage>
        <taxon>Bacteria</taxon>
        <taxon>Pseudomonadati</taxon>
        <taxon>Bacteroidota</taxon>
        <taxon>Bacteroidia</taxon>
        <taxon>Marinilabiliales</taxon>
        <taxon>Prolixibacteraceae</taxon>
        <taxon>Draconibacterium</taxon>
    </lineage>
</organism>
<gene>
    <name evidence="1" type="ORF">FH5T_20015</name>
</gene>
<name>A0ABM5QEP6_9BACT</name>
<evidence type="ECO:0008006" key="3">
    <source>
        <dbReference type="Google" id="ProtNLM"/>
    </source>
</evidence>
<reference evidence="1 2" key="1">
    <citation type="submission" date="2014-03" db="EMBL/GenBank/DDBJ databases">
        <title>Complete genome sequence of a deeply braunched marine Bacteroidia bacterium Draconibacterium orientale type strain FH5T.</title>
        <authorList>
            <person name="Li X."/>
            <person name="Wang X."/>
            <person name="Xie Z."/>
            <person name="Du Z."/>
            <person name="Chen G."/>
        </authorList>
    </citation>
    <scope>NUCLEOTIDE SEQUENCE [LARGE SCALE GENOMIC DNA]</scope>
    <source>
        <strain evidence="1 2">FH5</strain>
    </source>
</reference>
<accession>A0ABM5QEP6</accession>
<keyword evidence="2" id="KW-1185">Reference proteome</keyword>
<protein>
    <recommendedName>
        <fullName evidence="3">DNA-directed RNA polymerase</fullName>
    </recommendedName>
</protein>
<evidence type="ECO:0000313" key="1">
    <source>
        <dbReference type="EMBL" id="AHW62351.1"/>
    </source>
</evidence>
<sequence>MQRIESEVILRKVVSRIASEKPNLPIFTIHDSVATTVGDEKYVKNVMKEEIKSFTKLNAKFGLEYWD</sequence>
<proteinExistence type="predicted"/>